<dbReference type="InterPro" id="IPR001789">
    <property type="entry name" value="Sig_transdc_resp-reg_receiver"/>
</dbReference>
<organism evidence="3 4">
    <name type="scientific">Oceanobacillus neutriphilus</name>
    <dbReference type="NCBI Taxonomy" id="531815"/>
    <lineage>
        <taxon>Bacteria</taxon>
        <taxon>Bacillati</taxon>
        <taxon>Bacillota</taxon>
        <taxon>Bacilli</taxon>
        <taxon>Bacillales</taxon>
        <taxon>Bacillaceae</taxon>
        <taxon>Oceanobacillus</taxon>
    </lineage>
</organism>
<dbReference type="PROSITE" id="PS50110">
    <property type="entry name" value="RESPONSE_REGULATORY"/>
    <property type="match status" value="1"/>
</dbReference>
<dbReference type="SUPFAM" id="SSF52172">
    <property type="entry name" value="CheY-like"/>
    <property type="match status" value="1"/>
</dbReference>
<dbReference type="InterPro" id="IPR011006">
    <property type="entry name" value="CheY-like_superfamily"/>
</dbReference>
<sequence length="53" mass="6318">MEEKTNILIVEDDYEIARIMKDHLDREGFQVTWASTGVGGWELRKLYYKIRLS</sequence>
<gene>
    <name evidence="3" type="ORF">GCM10011346_11770</name>
</gene>
<dbReference type="RefSeq" id="WP_188733827.1">
    <property type="nucleotide sequence ID" value="NZ_BMLW01000003.1"/>
</dbReference>
<dbReference type="Proteomes" id="UP000641206">
    <property type="component" value="Unassembled WGS sequence"/>
</dbReference>
<protein>
    <recommendedName>
        <fullName evidence="2">Response regulatory domain-containing protein</fullName>
    </recommendedName>
</protein>
<dbReference type="EMBL" id="BMLW01000003">
    <property type="protein sequence ID" value="GGP09094.1"/>
    <property type="molecule type" value="Genomic_DNA"/>
</dbReference>
<evidence type="ECO:0000313" key="3">
    <source>
        <dbReference type="EMBL" id="GGP09094.1"/>
    </source>
</evidence>
<feature type="domain" description="Response regulatory" evidence="2">
    <location>
        <begin position="6"/>
        <end position="53"/>
    </location>
</feature>
<dbReference type="Gene3D" id="3.40.50.2300">
    <property type="match status" value="1"/>
</dbReference>
<evidence type="ECO:0000313" key="4">
    <source>
        <dbReference type="Proteomes" id="UP000641206"/>
    </source>
</evidence>
<proteinExistence type="predicted"/>
<comment type="caution">
    <text evidence="1">Lacks conserved residue(s) required for the propagation of feature annotation.</text>
</comment>
<evidence type="ECO:0000256" key="1">
    <source>
        <dbReference type="PROSITE-ProRule" id="PRU00169"/>
    </source>
</evidence>
<comment type="caution">
    <text evidence="3">The sequence shown here is derived from an EMBL/GenBank/DDBJ whole genome shotgun (WGS) entry which is preliminary data.</text>
</comment>
<keyword evidence="4" id="KW-1185">Reference proteome</keyword>
<evidence type="ECO:0000259" key="2">
    <source>
        <dbReference type="PROSITE" id="PS50110"/>
    </source>
</evidence>
<accession>A0ABQ2NRW4</accession>
<reference evidence="4" key="1">
    <citation type="journal article" date="2019" name="Int. J. Syst. Evol. Microbiol.">
        <title>The Global Catalogue of Microorganisms (GCM) 10K type strain sequencing project: providing services to taxonomists for standard genome sequencing and annotation.</title>
        <authorList>
            <consortium name="The Broad Institute Genomics Platform"/>
            <consortium name="The Broad Institute Genome Sequencing Center for Infectious Disease"/>
            <person name="Wu L."/>
            <person name="Ma J."/>
        </authorList>
    </citation>
    <scope>NUCLEOTIDE SEQUENCE [LARGE SCALE GENOMIC DNA]</scope>
    <source>
        <strain evidence="4">CGMCC 1.7693</strain>
    </source>
</reference>
<name>A0ABQ2NRW4_9BACI</name>